<comment type="caution">
    <text evidence="2">The sequence shown here is derived from an EMBL/GenBank/DDBJ whole genome shotgun (WGS) entry which is preliminary data.</text>
</comment>
<reference evidence="2 3" key="1">
    <citation type="submission" date="2019-04" db="EMBL/GenBank/DDBJ databases">
        <title>Annotation for the trematode Fasciola gigantica.</title>
        <authorList>
            <person name="Choi Y.-J."/>
        </authorList>
    </citation>
    <scope>NUCLEOTIDE SEQUENCE [LARGE SCALE GENOMIC DNA]</scope>
    <source>
        <strain evidence="2">Uganda_cow_1</strain>
    </source>
</reference>
<dbReference type="OrthoDB" id="10535223at2759"/>
<dbReference type="Proteomes" id="UP000316759">
    <property type="component" value="Unassembled WGS sequence"/>
</dbReference>
<evidence type="ECO:0000256" key="1">
    <source>
        <dbReference type="SAM" id="SignalP"/>
    </source>
</evidence>
<dbReference type="EMBL" id="SUNJ01013537">
    <property type="protein sequence ID" value="TPP57212.1"/>
    <property type="molecule type" value="Genomic_DNA"/>
</dbReference>
<accession>A0A504Y6V9</accession>
<evidence type="ECO:0008006" key="4">
    <source>
        <dbReference type="Google" id="ProtNLM"/>
    </source>
</evidence>
<name>A0A504Y6V9_FASGI</name>
<evidence type="ECO:0000313" key="3">
    <source>
        <dbReference type="Proteomes" id="UP000316759"/>
    </source>
</evidence>
<feature type="chain" id="PRO_5021299922" description="Fibronectin type-III domain-containing protein" evidence="1">
    <location>
        <begin position="22"/>
        <end position="305"/>
    </location>
</feature>
<keyword evidence="1" id="KW-0732">Signal</keyword>
<evidence type="ECO:0000313" key="2">
    <source>
        <dbReference type="EMBL" id="TPP57212.1"/>
    </source>
</evidence>
<keyword evidence="3" id="KW-1185">Reference proteome</keyword>
<proteinExistence type="predicted"/>
<organism evidence="2 3">
    <name type="scientific">Fasciola gigantica</name>
    <name type="common">Giant liver fluke</name>
    <dbReference type="NCBI Taxonomy" id="46835"/>
    <lineage>
        <taxon>Eukaryota</taxon>
        <taxon>Metazoa</taxon>
        <taxon>Spiralia</taxon>
        <taxon>Lophotrochozoa</taxon>
        <taxon>Platyhelminthes</taxon>
        <taxon>Trematoda</taxon>
        <taxon>Digenea</taxon>
        <taxon>Plagiorchiida</taxon>
        <taxon>Echinostomata</taxon>
        <taxon>Echinostomatoidea</taxon>
        <taxon>Fasciolidae</taxon>
        <taxon>Fasciola</taxon>
    </lineage>
</organism>
<feature type="signal peptide" evidence="1">
    <location>
        <begin position="1"/>
        <end position="21"/>
    </location>
</feature>
<gene>
    <name evidence="2" type="ORF">FGIG_01133</name>
</gene>
<sequence length="305" mass="34567">MRLPVIIFLLVLCNIHSFGNAIKRTAAITQLTVQPLVEKLQIQWKPGNNGTPIEEFRVVLFNETKLFQNLSVGIQTNMTVDIEPCLSTTVQVCGINKKYGLSDCIYATEKSLPKSFPAVLIFSIKNTPEVLGQLLNWSVVESLNENCDPYYEVTYTDNIKGFERVNTKDMFLQTFNLPRGTLIQYTVRLVCRNSSATGNETTITLETEMPIEPNRRYFIVRPFDTHLQLLWNSSQKATDFLVGYVNDAEEEEFYPSNMQTWIDLTVKRPCTPSIVWIFGLNDSTQPSVTTTVATQLPGSESKVRS</sequence>
<protein>
    <recommendedName>
        <fullName evidence="4">Fibronectin type-III domain-containing protein</fullName>
    </recommendedName>
</protein>
<dbReference type="AlphaFoldDB" id="A0A504Y6V9"/>